<evidence type="ECO:0000259" key="2">
    <source>
        <dbReference type="PROSITE" id="PS50800"/>
    </source>
</evidence>
<dbReference type="InParanoid" id="A0A1X2H6V9"/>
<reference evidence="3 4" key="1">
    <citation type="submission" date="2016-07" db="EMBL/GenBank/DDBJ databases">
        <title>Pervasive Adenine N6-methylation of Active Genes in Fungi.</title>
        <authorList>
            <consortium name="DOE Joint Genome Institute"/>
            <person name="Mondo S.J."/>
            <person name="Dannebaum R.O."/>
            <person name="Kuo R.C."/>
            <person name="Labutti K."/>
            <person name="Haridas S."/>
            <person name="Kuo A."/>
            <person name="Salamov A."/>
            <person name="Ahrendt S.R."/>
            <person name="Lipzen A."/>
            <person name="Sullivan W."/>
            <person name="Andreopoulos W.B."/>
            <person name="Clum A."/>
            <person name="Lindquist E."/>
            <person name="Daum C."/>
            <person name="Ramamoorthy G.K."/>
            <person name="Gryganskyi A."/>
            <person name="Culley D."/>
            <person name="Magnuson J.K."/>
            <person name="James T.Y."/>
            <person name="O'Malley M.A."/>
            <person name="Stajich J.E."/>
            <person name="Spatafora J.W."/>
            <person name="Visel A."/>
            <person name="Grigoriev I.V."/>
        </authorList>
    </citation>
    <scope>NUCLEOTIDE SEQUENCE [LARGE SCALE GENOMIC DNA]</scope>
    <source>
        <strain evidence="3 4">NRRL 2496</strain>
    </source>
</reference>
<feature type="region of interest" description="Disordered" evidence="1">
    <location>
        <begin position="16"/>
        <end position="103"/>
    </location>
</feature>
<dbReference type="SMART" id="SM00513">
    <property type="entry name" value="SAP"/>
    <property type="match status" value="1"/>
</dbReference>
<evidence type="ECO:0000256" key="1">
    <source>
        <dbReference type="SAM" id="MobiDB-lite"/>
    </source>
</evidence>
<name>A0A1X2H6V9_SYNRA</name>
<keyword evidence="4" id="KW-1185">Reference proteome</keyword>
<feature type="compositionally biased region" description="Basic residues" evidence="1">
    <location>
        <begin position="67"/>
        <end position="77"/>
    </location>
</feature>
<dbReference type="Proteomes" id="UP000242180">
    <property type="component" value="Unassembled WGS sequence"/>
</dbReference>
<proteinExistence type="predicted"/>
<dbReference type="InterPro" id="IPR003034">
    <property type="entry name" value="SAP_dom"/>
</dbReference>
<evidence type="ECO:0000313" key="3">
    <source>
        <dbReference type="EMBL" id="ORY94218.1"/>
    </source>
</evidence>
<dbReference type="Gene3D" id="1.10.720.30">
    <property type="entry name" value="SAP domain"/>
    <property type="match status" value="1"/>
</dbReference>
<dbReference type="EMBL" id="MCGN01000008">
    <property type="protein sequence ID" value="ORY94218.1"/>
    <property type="molecule type" value="Genomic_DNA"/>
</dbReference>
<dbReference type="OrthoDB" id="445357at2759"/>
<dbReference type="Pfam" id="PF02037">
    <property type="entry name" value="SAP"/>
    <property type="match status" value="1"/>
</dbReference>
<feature type="domain" description="SAP" evidence="2">
    <location>
        <begin position="157"/>
        <end position="191"/>
    </location>
</feature>
<feature type="compositionally biased region" description="Polar residues" evidence="1">
    <location>
        <begin position="85"/>
        <end position="103"/>
    </location>
</feature>
<organism evidence="3 4">
    <name type="scientific">Syncephalastrum racemosum</name>
    <name type="common">Filamentous fungus</name>
    <dbReference type="NCBI Taxonomy" id="13706"/>
    <lineage>
        <taxon>Eukaryota</taxon>
        <taxon>Fungi</taxon>
        <taxon>Fungi incertae sedis</taxon>
        <taxon>Mucoromycota</taxon>
        <taxon>Mucoromycotina</taxon>
        <taxon>Mucoromycetes</taxon>
        <taxon>Mucorales</taxon>
        <taxon>Syncephalastraceae</taxon>
        <taxon>Syncephalastrum</taxon>
    </lineage>
</organism>
<dbReference type="AlphaFoldDB" id="A0A1X2H6V9"/>
<accession>A0A1X2H6V9</accession>
<feature type="compositionally biased region" description="Low complexity" evidence="1">
    <location>
        <begin position="33"/>
        <end position="54"/>
    </location>
</feature>
<comment type="caution">
    <text evidence="3">The sequence shown here is derived from an EMBL/GenBank/DDBJ whole genome shotgun (WGS) entry which is preliminary data.</text>
</comment>
<dbReference type="InterPro" id="IPR036361">
    <property type="entry name" value="SAP_dom_sf"/>
</dbReference>
<gene>
    <name evidence="3" type="ORF">BCR43DRAFT_359381</name>
</gene>
<protein>
    <recommendedName>
        <fullName evidence="2">SAP domain-containing protein</fullName>
    </recommendedName>
</protein>
<sequence length="194" mass="22686">MLFLDLDHLMPVEKRFRRRRSSSVPPLAHSVYQQQIQQQIQQQQLQQQQPIQMPSQPPPPQQEQQHHPHHHHRRQGHQQHYPRSLSPSDTMAGSSLPLAQQHQVQLASLLAQSMPPPTQPPPARSVQIERIARRAAPQVDPQERQRQMIHRLRHVNFEDVTVAELKSLLRFCHLSTTGRKQELIERLKAHHRDA</sequence>
<evidence type="ECO:0000313" key="4">
    <source>
        <dbReference type="Proteomes" id="UP000242180"/>
    </source>
</evidence>
<dbReference type="SUPFAM" id="SSF68906">
    <property type="entry name" value="SAP domain"/>
    <property type="match status" value="1"/>
</dbReference>
<dbReference type="PROSITE" id="PS50800">
    <property type="entry name" value="SAP"/>
    <property type="match status" value="1"/>
</dbReference>